<proteinExistence type="predicted"/>
<evidence type="ECO:0000313" key="3">
    <source>
        <dbReference type="Proteomes" id="UP000178969"/>
    </source>
</evidence>
<feature type="domain" description="Bacterial repeat" evidence="1">
    <location>
        <begin position="15"/>
        <end position="92"/>
    </location>
</feature>
<dbReference type="InterPro" id="IPR044060">
    <property type="entry name" value="Bacterial_rp_domain"/>
</dbReference>
<dbReference type="InterPro" id="IPR013783">
    <property type="entry name" value="Ig-like_fold"/>
</dbReference>
<dbReference type="AlphaFoldDB" id="A0A1F5C6B4"/>
<dbReference type="EMBL" id="MEYT01000042">
    <property type="protein sequence ID" value="OGD38381.1"/>
    <property type="molecule type" value="Genomic_DNA"/>
</dbReference>
<protein>
    <recommendedName>
        <fullName evidence="1">Bacterial repeat domain-containing protein</fullName>
    </recommendedName>
</protein>
<dbReference type="Pfam" id="PF18998">
    <property type="entry name" value="Flg_new_2"/>
    <property type="match status" value="1"/>
</dbReference>
<comment type="caution">
    <text evidence="2">The sequence shown here is derived from an EMBL/GenBank/DDBJ whole genome shotgun (WGS) entry which is preliminary data.</text>
</comment>
<dbReference type="InterPro" id="IPR035986">
    <property type="entry name" value="PKD_dom_sf"/>
</dbReference>
<reference evidence="2 3" key="1">
    <citation type="journal article" date="2016" name="Nat. Commun.">
        <title>Thousands of microbial genomes shed light on interconnected biogeochemical processes in an aquifer system.</title>
        <authorList>
            <person name="Anantharaman K."/>
            <person name="Brown C.T."/>
            <person name="Hug L.A."/>
            <person name="Sharon I."/>
            <person name="Castelle C.J."/>
            <person name="Probst A.J."/>
            <person name="Thomas B.C."/>
            <person name="Singh A."/>
            <person name="Wilkins M.J."/>
            <person name="Karaoz U."/>
            <person name="Brodie E.L."/>
            <person name="Williams K.H."/>
            <person name="Hubbard S.S."/>
            <person name="Banfield J.F."/>
        </authorList>
    </citation>
    <scope>NUCLEOTIDE SEQUENCE [LARGE SCALE GENOMIC DNA]</scope>
</reference>
<organism evidence="2 3">
    <name type="scientific">Candidatus Azambacteria bacterium RIFCSPLOWO2_01_FULL_46_26</name>
    <dbReference type="NCBI Taxonomy" id="1797299"/>
    <lineage>
        <taxon>Bacteria</taxon>
        <taxon>Candidatus Azamiibacteriota</taxon>
    </lineage>
</organism>
<accession>A0A1F5C6B4</accession>
<dbReference type="SUPFAM" id="SSF49299">
    <property type="entry name" value="PKD domain"/>
    <property type="match status" value="1"/>
</dbReference>
<gene>
    <name evidence="2" type="ORF">A3A25_01265</name>
</gene>
<name>A0A1F5C6B4_9BACT</name>
<dbReference type="Proteomes" id="UP000178969">
    <property type="component" value="Unassembled WGS sequence"/>
</dbReference>
<dbReference type="Pfam" id="PF25788">
    <property type="entry name" value="Ig_Rha78A_N"/>
    <property type="match status" value="1"/>
</dbReference>
<evidence type="ECO:0000313" key="2">
    <source>
        <dbReference type="EMBL" id="OGD38381.1"/>
    </source>
</evidence>
<evidence type="ECO:0000259" key="1">
    <source>
        <dbReference type="Pfam" id="PF18998"/>
    </source>
</evidence>
<dbReference type="Gene3D" id="2.60.40.10">
    <property type="entry name" value="Immunoglobulins"/>
    <property type="match status" value="2"/>
</dbReference>
<sequence>MNAAFGQTFNTKTLTVSKSGSGSGTVTSSPAGINCGADCSENYIDGTSVTLTASVSGGSTFTGWSGAGCSGTGICVVTMNSAQSVTANFNANSPGVSTNPVSSVTANGAALNGSANPNGLATSAWFEWGTSASLSTFNTTSPTQNLGSGTSAVSYSASISGLSSGATYYFRAAASNSSGTSKGTILNFTTVAVAAPGVSVVPTNLTVIPGDSCVAALQPTLSWDLSSAMWFSKGWAWSTNIRWISFNSSNCDTDNDGKSNGSSGCPAAGTAMSAYSVKIDSGNGNFSGYAWSSRIGWISFGDYNGDGAINSSDENISGAPCSGNCRAKLNLSNNQVTGWARVLRYKSFGGDRGWIKLSGTATNGSTYGIYKNGNNLEGYVWGSENIGWIRFNGTNYGVTVVVPTQSAYQVQVDSDPVFPFPAEVDTGKVASSGRTYTVPSGKLNYGTTYYWRAKIWDTENSESSWVNGPSFGTAAHQYPRVDFEWTPKTPSALETVEFKDKSIVYGGTSISDWLWTFQDAICKTPATGCETVQNPKITFNEVAEKSNKSVSLKVTDSDGFSCLLNKSIPVNVKLPEIKEVAPKK</sequence>